<comment type="caution">
    <text evidence="9">The sequence shown here is derived from an EMBL/GenBank/DDBJ whole genome shotgun (WGS) entry which is preliminary data.</text>
</comment>
<dbReference type="InterPro" id="IPR011011">
    <property type="entry name" value="Znf_FYVE_PHD"/>
</dbReference>
<evidence type="ECO:0000259" key="8">
    <source>
        <dbReference type="PROSITE" id="PS51186"/>
    </source>
</evidence>
<dbReference type="InterPro" id="IPR016181">
    <property type="entry name" value="Acyl_CoA_acyltransferase"/>
</dbReference>
<dbReference type="Pfam" id="PF23209">
    <property type="entry name" value="IDM1_C"/>
    <property type="match status" value="1"/>
</dbReference>
<dbReference type="SUPFAM" id="SSF57903">
    <property type="entry name" value="FYVE/PHD zinc finger"/>
    <property type="match status" value="2"/>
</dbReference>
<dbReference type="Pfam" id="PF23011">
    <property type="entry name" value="PHD-1st_NSD"/>
    <property type="match status" value="1"/>
</dbReference>
<evidence type="ECO:0000256" key="6">
    <source>
        <dbReference type="PROSITE-ProRule" id="PRU00146"/>
    </source>
</evidence>
<dbReference type="GO" id="GO:0008270">
    <property type="term" value="F:zinc ion binding"/>
    <property type="evidence" value="ECO:0007669"/>
    <property type="project" value="UniProtKB-KW"/>
</dbReference>
<keyword evidence="5" id="KW-0539">Nucleus</keyword>
<dbReference type="InterPro" id="IPR042163">
    <property type="entry name" value="PHF12"/>
</dbReference>
<dbReference type="GO" id="GO:0005634">
    <property type="term" value="C:nucleus"/>
    <property type="evidence" value="ECO:0007669"/>
    <property type="project" value="UniProtKB-SubCell"/>
</dbReference>
<evidence type="ECO:0000256" key="2">
    <source>
        <dbReference type="ARBA" id="ARBA00022723"/>
    </source>
</evidence>
<feature type="domain" description="N-acetyltransferase" evidence="8">
    <location>
        <begin position="372"/>
        <end position="518"/>
    </location>
</feature>
<dbReference type="OrthoDB" id="1903104at2759"/>
<dbReference type="PANTHER" id="PTHR46309:SF12">
    <property type="entry name" value="GB|AAC80581.1"/>
    <property type="match status" value="1"/>
</dbReference>
<dbReference type="EMBL" id="NMUH01000514">
    <property type="protein sequence ID" value="MQL80552.1"/>
    <property type="molecule type" value="Genomic_DNA"/>
</dbReference>
<gene>
    <name evidence="9" type="ORF">Taro_013010</name>
</gene>
<evidence type="ECO:0000256" key="5">
    <source>
        <dbReference type="ARBA" id="ARBA00023242"/>
    </source>
</evidence>
<dbReference type="InterPro" id="IPR001965">
    <property type="entry name" value="Znf_PHD"/>
</dbReference>
<evidence type="ECO:0000256" key="1">
    <source>
        <dbReference type="ARBA" id="ARBA00004123"/>
    </source>
</evidence>
<evidence type="ECO:0000256" key="3">
    <source>
        <dbReference type="ARBA" id="ARBA00022771"/>
    </source>
</evidence>
<keyword evidence="10" id="KW-1185">Reference proteome</keyword>
<accession>A0A843U5G6</accession>
<dbReference type="InterPro" id="IPR013083">
    <property type="entry name" value="Znf_RING/FYVE/PHD"/>
</dbReference>
<feature type="domain" description="PHD-type" evidence="7">
    <location>
        <begin position="222"/>
        <end position="267"/>
    </location>
</feature>
<dbReference type="InterPro" id="IPR059153">
    <property type="entry name" value="NSD_PHD-1st"/>
</dbReference>
<dbReference type="Gene3D" id="3.40.630.30">
    <property type="match status" value="1"/>
</dbReference>
<dbReference type="CDD" id="cd04301">
    <property type="entry name" value="NAT_SF"/>
    <property type="match status" value="1"/>
</dbReference>
<evidence type="ECO:0000313" key="10">
    <source>
        <dbReference type="Proteomes" id="UP000652761"/>
    </source>
</evidence>
<comment type="subcellular location">
    <subcellularLocation>
        <location evidence="1">Nucleus</location>
    </subcellularLocation>
</comment>
<name>A0A843U5G6_COLES</name>
<dbReference type="PROSITE" id="PS50016">
    <property type="entry name" value="ZF_PHD_2"/>
    <property type="match status" value="1"/>
</dbReference>
<dbReference type="Pfam" id="PF16135">
    <property type="entry name" value="TDBD"/>
    <property type="match status" value="1"/>
</dbReference>
<dbReference type="SMART" id="SM00249">
    <property type="entry name" value="PHD"/>
    <property type="match status" value="2"/>
</dbReference>
<dbReference type="InterPro" id="IPR032308">
    <property type="entry name" value="TDBD"/>
</dbReference>
<dbReference type="GO" id="GO:0003714">
    <property type="term" value="F:transcription corepressor activity"/>
    <property type="evidence" value="ECO:0007669"/>
    <property type="project" value="InterPro"/>
</dbReference>
<dbReference type="PROSITE" id="PS51186">
    <property type="entry name" value="GNAT"/>
    <property type="match status" value="1"/>
</dbReference>
<dbReference type="Gene3D" id="3.30.40.10">
    <property type="entry name" value="Zinc/RING finger domain, C3HC4 (zinc finger)"/>
    <property type="match status" value="2"/>
</dbReference>
<dbReference type="Proteomes" id="UP000652761">
    <property type="component" value="Unassembled WGS sequence"/>
</dbReference>
<dbReference type="AlphaFoldDB" id="A0A843U5G6"/>
<dbReference type="SUPFAM" id="SSF55729">
    <property type="entry name" value="Acyl-CoA N-acyltransferases (Nat)"/>
    <property type="match status" value="1"/>
</dbReference>
<dbReference type="GO" id="GO:0016747">
    <property type="term" value="F:acyltransferase activity, transferring groups other than amino-acyl groups"/>
    <property type="evidence" value="ECO:0007669"/>
    <property type="project" value="InterPro"/>
</dbReference>
<organism evidence="9 10">
    <name type="scientific">Colocasia esculenta</name>
    <name type="common">Wild taro</name>
    <name type="synonym">Arum esculentum</name>
    <dbReference type="NCBI Taxonomy" id="4460"/>
    <lineage>
        <taxon>Eukaryota</taxon>
        <taxon>Viridiplantae</taxon>
        <taxon>Streptophyta</taxon>
        <taxon>Embryophyta</taxon>
        <taxon>Tracheophyta</taxon>
        <taxon>Spermatophyta</taxon>
        <taxon>Magnoliopsida</taxon>
        <taxon>Liliopsida</taxon>
        <taxon>Araceae</taxon>
        <taxon>Aroideae</taxon>
        <taxon>Colocasieae</taxon>
        <taxon>Colocasia</taxon>
    </lineage>
</organism>
<dbReference type="InterPro" id="IPR000182">
    <property type="entry name" value="GNAT_dom"/>
</dbReference>
<evidence type="ECO:0000313" key="9">
    <source>
        <dbReference type="EMBL" id="MQL80552.1"/>
    </source>
</evidence>
<dbReference type="PANTHER" id="PTHR46309">
    <property type="entry name" value="PHD FINGER PROTEIN 12"/>
    <property type="match status" value="1"/>
</dbReference>
<proteinExistence type="predicted"/>
<dbReference type="InterPro" id="IPR019787">
    <property type="entry name" value="Znf_PHD-finger"/>
</dbReference>
<keyword evidence="4" id="KW-0862">Zinc</keyword>
<dbReference type="GO" id="GO:0006357">
    <property type="term" value="P:regulation of transcription by RNA polymerase II"/>
    <property type="evidence" value="ECO:0007669"/>
    <property type="project" value="TreeGrafter"/>
</dbReference>
<keyword evidence="2" id="KW-0479">Metal-binding</keyword>
<evidence type="ECO:0000259" key="7">
    <source>
        <dbReference type="PROSITE" id="PS50016"/>
    </source>
</evidence>
<dbReference type="InterPro" id="IPR056511">
    <property type="entry name" value="IDM1_C"/>
</dbReference>
<sequence length="756" mass="84332">MDLSHDRAAYSSTFFSRPSQHGKVHQFVINGRGIKKMKKKTLRATFPSSSLSFCQEIIKYSCTQKKGYCKSRNRKSSQSHIKQCDVSRTGFPQRVLRSSKRARPLASSPGHHVSRTILTLLIDNNVVLPREKVYYMRQRDGHVMKEGRITRDGIKCKCCKGVFTISDFEAHAGSSKHRPAANIFLQDGRNLLQCKAQIRDKSKPKEFPHKRKKRDCSSYQSDSICSVCQDGGSLVLCDHCPSSFHLFCVGLEEVPEGKWFCPSCRCGICGLSEFNCDSEFSEKTVIFCDQCEREYHVGCLRRKGLAGLESCPNGNWFCSESCSKIFMGLHGLLGKSNPTTADGFSWTILRSRKESDPDPGAYDMETIIDHHCKLSVATEVMHECFEPITEPRNNGDLVTDIIFNKESELNRLNFWGFYTMLLQRGDELISVATFRVFGEKVAEMPLVGTRVQYRRKGMCRLLMDELEKLLSSLGVERLLLPAIPQLLETWTASFGFCKMTHSERLMLSEFTLLSFQDTTMCQKLLRSSHATLKEAKGSHDKLLGMRNVEIDFNSVISEVVETVEPIKSLPSSADDEPYPMSTECPSIGKCSDGCPTVQMPPPSIMPADPRLCPLGPGSHHLPYWSSSKAGRLVTPWILEVTDCQEHPMTGVCSACSGRRGLSPLPILRDIPAGTGSFHKLAPCPCHHPLPGERRSGEDSQEGAIVVVRGELGKQVEAELYRCCAESDGVREMLKEVKAITMEQAKVVVSQPGGVAV</sequence>
<evidence type="ECO:0000256" key="4">
    <source>
        <dbReference type="ARBA" id="ARBA00022833"/>
    </source>
</evidence>
<reference evidence="9" key="1">
    <citation type="submission" date="2017-07" db="EMBL/GenBank/DDBJ databases">
        <title>Taro Niue Genome Assembly and Annotation.</title>
        <authorList>
            <person name="Atibalentja N."/>
            <person name="Keating K."/>
            <person name="Fields C.J."/>
        </authorList>
    </citation>
    <scope>NUCLEOTIDE SEQUENCE</scope>
    <source>
        <strain evidence="9">Niue_2</strain>
        <tissue evidence="9">Leaf</tissue>
    </source>
</reference>
<keyword evidence="3 6" id="KW-0863">Zinc-finger</keyword>
<protein>
    <submittedName>
        <fullName evidence="9">Uncharacterized protein</fullName>
    </submittedName>
</protein>